<evidence type="ECO:0000259" key="1">
    <source>
        <dbReference type="PROSITE" id="PS51371"/>
    </source>
</evidence>
<gene>
    <name evidence="2" type="ORF">METZ01_LOCUS27524</name>
</gene>
<reference evidence="2" key="1">
    <citation type="submission" date="2018-05" db="EMBL/GenBank/DDBJ databases">
        <authorList>
            <person name="Lanie J.A."/>
            <person name="Ng W.-L."/>
            <person name="Kazmierczak K.M."/>
            <person name="Andrzejewski T.M."/>
            <person name="Davidsen T.M."/>
            <person name="Wayne K.J."/>
            <person name="Tettelin H."/>
            <person name="Glass J.I."/>
            <person name="Rusch D."/>
            <person name="Podicherti R."/>
            <person name="Tsui H.-C.T."/>
            <person name="Winkler M.E."/>
        </authorList>
    </citation>
    <scope>NUCLEOTIDE SEQUENCE</scope>
</reference>
<dbReference type="AlphaFoldDB" id="A0A381Q6K0"/>
<protein>
    <recommendedName>
        <fullName evidence="1">CBS domain-containing protein</fullName>
    </recommendedName>
</protein>
<feature type="domain" description="CBS" evidence="1">
    <location>
        <begin position="14"/>
        <end position="69"/>
    </location>
</feature>
<dbReference type="Pfam" id="PF00571">
    <property type="entry name" value="CBS"/>
    <property type="match status" value="1"/>
</dbReference>
<name>A0A381Q6K0_9ZZZZ</name>
<organism evidence="2">
    <name type="scientific">marine metagenome</name>
    <dbReference type="NCBI Taxonomy" id="408172"/>
    <lineage>
        <taxon>unclassified sequences</taxon>
        <taxon>metagenomes</taxon>
        <taxon>ecological metagenomes</taxon>
    </lineage>
</organism>
<dbReference type="EMBL" id="UINC01001218">
    <property type="protein sequence ID" value="SUZ74670.1"/>
    <property type="molecule type" value="Genomic_DNA"/>
</dbReference>
<sequence>MIEKLKSIKDSDIMIQPIACKPSDSSAHNIVEKINSSHFLGLPIVANHVLIGIISDWDILQLFIQGENLKNRSNHCVYDTGYCHHLSFLSFHEKHMIISLSEKPLKGLTLTFQ</sequence>
<evidence type="ECO:0000313" key="2">
    <source>
        <dbReference type="EMBL" id="SUZ74670.1"/>
    </source>
</evidence>
<dbReference type="SUPFAM" id="SSF54631">
    <property type="entry name" value="CBS-domain pair"/>
    <property type="match status" value="1"/>
</dbReference>
<dbReference type="Gene3D" id="3.10.580.10">
    <property type="entry name" value="CBS-domain"/>
    <property type="match status" value="1"/>
</dbReference>
<accession>A0A381Q6K0</accession>
<dbReference type="PROSITE" id="PS51371">
    <property type="entry name" value="CBS"/>
    <property type="match status" value="1"/>
</dbReference>
<dbReference type="InterPro" id="IPR000644">
    <property type="entry name" value="CBS_dom"/>
</dbReference>
<proteinExistence type="predicted"/>
<dbReference type="InterPro" id="IPR046342">
    <property type="entry name" value="CBS_dom_sf"/>
</dbReference>